<dbReference type="Gene3D" id="1.10.10.1400">
    <property type="entry name" value="Terminase, small subunit, N-terminal DNA-binding domain, HTH motif"/>
    <property type="match status" value="1"/>
</dbReference>
<keyword evidence="2" id="KW-0231">Viral genome packaging</keyword>
<protein>
    <submittedName>
        <fullName evidence="3">Phage terminase small subunit</fullName>
    </submittedName>
</protein>
<keyword evidence="1" id="KW-1188">Viral release from host cell</keyword>
<dbReference type="InterPro" id="IPR052404">
    <property type="entry name" value="SPP1-like_terminase"/>
</dbReference>
<dbReference type="OrthoDB" id="1338457at2"/>
<evidence type="ECO:0000256" key="1">
    <source>
        <dbReference type="ARBA" id="ARBA00022612"/>
    </source>
</evidence>
<sequence>MNEENKIALNDKQERFCYEYCIDFNATQAAIRSGYSKKTAKQIGSRLLTNVDVQTRVKQMQANLAETAGISALMIVREHAKIAFSNVGQLRDGWIKLKDFKKLTDDQKACIQEVATKTVHRTMGDEPVEEEYVKVKLYDKQKSLDSLTDILGHRPSQKIDSTVEHKNQQIIIQKTYETDNKAD</sequence>
<dbReference type="PANTHER" id="PTHR41328:SF2">
    <property type="entry name" value="TERMINASE SMALL SUBUNIT"/>
    <property type="match status" value="1"/>
</dbReference>
<dbReference type="InterPro" id="IPR005335">
    <property type="entry name" value="Terminase_ssu"/>
</dbReference>
<proteinExistence type="predicted"/>
<name>A0A2V3PMH1_9BACT</name>
<gene>
    <name evidence="3" type="ORF">CLV62_12526</name>
</gene>
<evidence type="ECO:0000313" key="4">
    <source>
        <dbReference type="Proteomes" id="UP000247973"/>
    </source>
</evidence>
<organism evidence="3 4">
    <name type="scientific">Dysgonomonas alginatilytica</name>
    <dbReference type="NCBI Taxonomy" id="1605892"/>
    <lineage>
        <taxon>Bacteria</taxon>
        <taxon>Pseudomonadati</taxon>
        <taxon>Bacteroidota</taxon>
        <taxon>Bacteroidia</taxon>
        <taxon>Bacteroidales</taxon>
        <taxon>Dysgonomonadaceae</taxon>
        <taxon>Dysgonomonas</taxon>
    </lineage>
</organism>
<dbReference type="GO" id="GO:0051276">
    <property type="term" value="P:chromosome organization"/>
    <property type="evidence" value="ECO:0007669"/>
    <property type="project" value="InterPro"/>
</dbReference>
<keyword evidence="4" id="KW-1185">Reference proteome</keyword>
<dbReference type="AlphaFoldDB" id="A0A2V3PMH1"/>
<reference evidence="3 4" key="1">
    <citation type="submission" date="2018-03" db="EMBL/GenBank/DDBJ databases">
        <title>Genomic Encyclopedia of Archaeal and Bacterial Type Strains, Phase II (KMG-II): from individual species to whole genera.</title>
        <authorList>
            <person name="Goeker M."/>
        </authorList>
    </citation>
    <scope>NUCLEOTIDE SEQUENCE [LARGE SCALE GENOMIC DNA]</scope>
    <source>
        <strain evidence="3 4">DSM 100214</strain>
    </source>
</reference>
<comment type="caution">
    <text evidence="3">The sequence shown here is derived from an EMBL/GenBank/DDBJ whole genome shotgun (WGS) entry which is preliminary data.</text>
</comment>
<evidence type="ECO:0000256" key="2">
    <source>
        <dbReference type="ARBA" id="ARBA00023219"/>
    </source>
</evidence>
<dbReference type="Pfam" id="PF03592">
    <property type="entry name" value="Terminase_2"/>
    <property type="match status" value="1"/>
</dbReference>
<dbReference type="InterPro" id="IPR038713">
    <property type="entry name" value="Terminase_Gp1_N_sf"/>
</dbReference>
<dbReference type="Proteomes" id="UP000247973">
    <property type="component" value="Unassembled WGS sequence"/>
</dbReference>
<evidence type="ECO:0000313" key="3">
    <source>
        <dbReference type="EMBL" id="PXV61193.1"/>
    </source>
</evidence>
<dbReference type="RefSeq" id="WP_110311817.1">
    <property type="nucleotide sequence ID" value="NZ_QICL01000025.1"/>
</dbReference>
<accession>A0A2V3PMH1</accession>
<dbReference type="EMBL" id="QICL01000025">
    <property type="protein sequence ID" value="PXV61193.1"/>
    <property type="molecule type" value="Genomic_DNA"/>
</dbReference>
<dbReference type="PANTHER" id="PTHR41328">
    <property type="entry name" value="TERMINASE SMALL SUBUNIT-RELATED"/>
    <property type="match status" value="1"/>
</dbReference>